<feature type="compositionally biased region" description="Pro residues" evidence="1">
    <location>
        <begin position="499"/>
        <end position="508"/>
    </location>
</feature>
<evidence type="ECO:0008006" key="6">
    <source>
        <dbReference type="Google" id="ProtNLM"/>
    </source>
</evidence>
<feature type="compositionally biased region" description="Basic and acidic residues" evidence="1">
    <location>
        <begin position="341"/>
        <end position="352"/>
    </location>
</feature>
<evidence type="ECO:0000313" key="5">
    <source>
        <dbReference type="Proteomes" id="UP000318582"/>
    </source>
</evidence>
<sequence>MVAPLSFLPYTIAACTSSNEEGNPNQLALSHSTANNKTLHSAGWLSERFCSYPQALVFRLASGLCRIRKIEVLVHHYMISTKLEFYVGRNQRDDWDVLRASADTAAGDQSDVKFEHLGFVSLNDGAQVQYKARELKSVHIDAEAEYLKIVVHKCHVNTLNLYNQVGLVAINIFGNVCDTSQFSESLNEQQQILLGLDPSRDSATDAAPHDNSNAALWGLINETSTERRMPVGQSLSFSGCADPAVAKLIVAVTKAKEDAVADERFHDAKVLKMLLEKCKEAGDEVNKLHTTKAKAVSIEDYDTAARMKADIAAITHALHSDLKHCGLNVVSADSTSPARPSNDERAPEDEHGTFTNHSAHSPEHHRNRSSSRDPSLPPSPPSSKHASPPKPHDRSAASVPPHTISQSLPWDKGRVSPNLINVQAAREKQVVIEEVPPSQQKHPTVPVHSPPRSASVSDSSVRQSHPEPLPAIPAESPPSHENPGQSPPVSATVSAPSTLPVPPIPKPPQSQQGQESLPLAAAAPRQQNGDREVKRPASPPVPALSKPVDAKPKWYEQEYPDPDAEPIVPKVKKVVKKAPLRPKPVVSRPGALPPTRKSVEQHEASSAPYPVKESNSKSGIKGSETGKQGLPPGFEPPEAIPEHLSTEFALPIEAYGSLIIQCLLGRQFGLREWAMGEITQRTVDRTQRKSPQDSKLDANSFAEATYLVVQFAIADNREKAITTSVALWTQLITFCNAQRVPQAVSFKFFDTLVPILLTKAAEMNPRTKQACIDMMVTLGKSFQNPPYSIYPYIFKLDKKSAAHWKLIKARLEILHRLLEAGGLHLADKNAKPNGKNSLRASTRGAPTGSGVPTIATVMEFTEPFLHHMNVEVREAAGRVVVDVMRAAGEESADPYLKRLRPQQLATLKAMYAEAAGIKAKPIAKGARARPWALPSQVKPVPEVIDEEAAEEVERLETELLTLRQMVGNHHKETISAVNARHLGAPRLSPDEPAPSSMPNRSSPKRKPSSDVMKASKLRGPSKSVTRSIEEDESTSSPRKASPTKKQTNDTEVVGRAANWNIDRTCIFCEELNDDFALEESLDLHYWRDCPVLTNCPNCKLIVEIPMLTDHLTRDCDAAANAPMRVCPRCKEAVKTADFAAHTAKKKCKAAPTDPNTSRCPMCHDDVSGGEEGWRRHLVTGNGCPASPRKPRHESSYADATQPTQPPQPTTQKSIPAVKKENGHRGSLLPLFKSDRTKLPVPQRRR</sequence>
<dbReference type="Gene3D" id="1.25.10.10">
    <property type="entry name" value="Leucine-rich Repeat Variant"/>
    <property type="match status" value="1"/>
</dbReference>
<dbReference type="InterPro" id="IPR011989">
    <property type="entry name" value="ARM-like"/>
</dbReference>
<feature type="region of interest" description="Disordered" evidence="1">
    <location>
        <begin position="1178"/>
        <end position="1245"/>
    </location>
</feature>
<dbReference type="SUPFAM" id="SSF48371">
    <property type="entry name" value="ARM repeat"/>
    <property type="match status" value="1"/>
</dbReference>
<proteinExistence type="predicted"/>
<name>A0A507EFS8_9FUNG</name>
<feature type="domain" description="Centrosomal protein CEP104 N-terminal" evidence="2">
    <location>
        <begin position="43"/>
        <end position="174"/>
    </location>
</feature>
<feature type="region of interest" description="Disordered" evidence="1">
    <location>
        <begin position="977"/>
        <end position="1051"/>
    </location>
</feature>
<dbReference type="EMBL" id="QEAQ01000001">
    <property type="protein sequence ID" value="TPX62993.1"/>
    <property type="molecule type" value="Genomic_DNA"/>
</dbReference>
<dbReference type="InterPro" id="IPR048739">
    <property type="entry name" value="CEP104_N"/>
</dbReference>
<evidence type="ECO:0000256" key="1">
    <source>
        <dbReference type="SAM" id="MobiDB-lite"/>
    </source>
</evidence>
<feature type="region of interest" description="Disordered" evidence="1">
    <location>
        <begin position="435"/>
        <end position="565"/>
    </location>
</feature>
<accession>A0A507EFS8</accession>
<dbReference type="AlphaFoldDB" id="A0A507EFS8"/>
<dbReference type="PANTHER" id="PTHR13371:SF0">
    <property type="entry name" value="CENTROSOMAL PROTEIN OF 104 KDA"/>
    <property type="match status" value="1"/>
</dbReference>
<keyword evidence="5" id="KW-1185">Reference proteome</keyword>
<dbReference type="Pfam" id="PF21040">
    <property type="entry name" value="CEP104-like_TOG"/>
    <property type="match status" value="1"/>
</dbReference>
<feature type="compositionally biased region" description="Low complexity" evidence="1">
    <location>
        <begin position="487"/>
        <end position="498"/>
    </location>
</feature>
<reference evidence="4 5" key="1">
    <citation type="journal article" date="2019" name="Sci. Rep.">
        <title>Comparative genomics of chytrid fungi reveal insights into the obligate biotrophic and pathogenic lifestyle of Synchytrium endobioticum.</title>
        <authorList>
            <person name="van de Vossenberg B.T.L.H."/>
            <person name="Warris S."/>
            <person name="Nguyen H.D.T."/>
            <person name="van Gent-Pelzer M.P.E."/>
            <person name="Joly D.L."/>
            <person name="van de Geest H.C."/>
            <person name="Bonants P.J.M."/>
            <person name="Smith D.S."/>
            <person name="Levesque C.A."/>
            <person name="van der Lee T.A.J."/>
        </authorList>
    </citation>
    <scope>NUCLEOTIDE SEQUENCE [LARGE SCALE GENOMIC DNA]</scope>
    <source>
        <strain evidence="4 5">CBS 809.83</strain>
    </source>
</reference>
<dbReference type="PANTHER" id="PTHR13371">
    <property type="entry name" value="GLYCINE-, GLUTAMATE-, THIENYLCYCLOHEXYLPIPERIDINE-BINDING PROTEIN"/>
    <property type="match status" value="1"/>
</dbReference>
<dbReference type="InterPro" id="IPR016024">
    <property type="entry name" value="ARM-type_fold"/>
</dbReference>
<feature type="compositionally biased region" description="Low complexity" evidence="1">
    <location>
        <begin position="450"/>
        <end position="463"/>
    </location>
</feature>
<protein>
    <recommendedName>
        <fullName evidence="6">TOG domain-containing protein</fullName>
    </recommendedName>
</protein>
<evidence type="ECO:0000313" key="4">
    <source>
        <dbReference type="EMBL" id="TPX62993.1"/>
    </source>
</evidence>
<dbReference type="Pfam" id="PF21039">
    <property type="entry name" value="CEP104_ZnF"/>
    <property type="match status" value="1"/>
</dbReference>
<feature type="domain" description="Centrosomal protein CEP104 Zn finger" evidence="3">
    <location>
        <begin position="1064"/>
        <end position="1178"/>
    </location>
</feature>
<dbReference type="InterPro" id="IPR048738">
    <property type="entry name" value="CEP104_Znf"/>
</dbReference>
<dbReference type="InterPro" id="IPR052607">
    <property type="entry name" value="CEP104-like"/>
</dbReference>
<comment type="caution">
    <text evidence="4">The sequence shown here is derived from an EMBL/GenBank/DDBJ whole genome shotgun (WGS) entry which is preliminary data.</text>
</comment>
<dbReference type="GO" id="GO:0005929">
    <property type="term" value="C:cilium"/>
    <property type="evidence" value="ECO:0007669"/>
    <property type="project" value="TreeGrafter"/>
</dbReference>
<evidence type="ECO:0000259" key="3">
    <source>
        <dbReference type="Pfam" id="PF21039"/>
    </source>
</evidence>
<feature type="region of interest" description="Disordered" evidence="1">
    <location>
        <begin position="332"/>
        <end position="415"/>
    </location>
</feature>
<gene>
    <name evidence="4" type="ORF">PhCBS80983_g00152</name>
</gene>
<organism evidence="4 5">
    <name type="scientific">Powellomyces hirtus</name>
    <dbReference type="NCBI Taxonomy" id="109895"/>
    <lineage>
        <taxon>Eukaryota</taxon>
        <taxon>Fungi</taxon>
        <taxon>Fungi incertae sedis</taxon>
        <taxon>Chytridiomycota</taxon>
        <taxon>Chytridiomycota incertae sedis</taxon>
        <taxon>Chytridiomycetes</taxon>
        <taxon>Spizellomycetales</taxon>
        <taxon>Powellomycetaceae</taxon>
        <taxon>Powellomyces</taxon>
    </lineage>
</organism>
<feature type="region of interest" description="Disordered" evidence="1">
    <location>
        <begin position="579"/>
        <end position="640"/>
    </location>
</feature>
<dbReference type="Proteomes" id="UP000318582">
    <property type="component" value="Unassembled WGS sequence"/>
</dbReference>
<evidence type="ECO:0000259" key="2">
    <source>
        <dbReference type="Pfam" id="PF21038"/>
    </source>
</evidence>
<dbReference type="Pfam" id="PF21038">
    <property type="entry name" value="CEP104_N"/>
    <property type="match status" value="1"/>
</dbReference>